<name>A0A645CIC2_9ZZZZ</name>
<evidence type="ECO:0000313" key="1">
    <source>
        <dbReference type="EMBL" id="MPM76685.1"/>
    </source>
</evidence>
<evidence type="ECO:0008006" key="2">
    <source>
        <dbReference type="Google" id="ProtNLM"/>
    </source>
</evidence>
<organism evidence="1">
    <name type="scientific">bioreactor metagenome</name>
    <dbReference type="NCBI Taxonomy" id="1076179"/>
    <lineage>
        <taxon>unclassified sequences</taxon>
        <taxon>metagenomes</taxon>
        <taxon>ecological metagenomes</taxon>
    </lineage>
</organism>
<proteinExistence type="predicted"/>
<protein>
    <recommendedName>
        <fullName evidence="2">PglZ domain-containing protein</fullName>
    </recommendedName>
</protein>
<gene>
    <name evidence="1" type="ORF">SDC9_123684</name>
</gene>
<accession>A0A645CIC2</accession>
<reference evidence="1" key="1">
    <citation type="submission" date="2019-08" db="EMBL/GenBank/DDBJ databases">
        <authorList>
            <person name="Kucharzyk K."/>
            <person name="Murdoch R.W."/>
            <person name="Higgins S."/>
            <person name="Loffler F."/>
        </authorList>
    </citation>
    <scope>NUCLEOTIDE SEQUENCE</scope>
</reference>
<dbReference type="AlphaFoldDB" id="A0A645CIC2"/>
<sequence length="60" mass="7095">MDYKLPKTGLTINNLIAKEDYYFVYPTDFHHYMAKFRDSFQHGGISLEEMIIPVVELEPK</sequence>
<dbReference type="EMBL" id="VSSQ01027436">
    <property type="protein sequence ID" value="MPM76685.1"/>
    <property type="molecule type" value="Genomic_DNA"/>
</dbReference>
<comment type="caution">
    <text evidence="1">The sequence shown here is derived from an EMBL/GenBank/DDBJ whole genome shotgun (WGS) entry which is preliminary data.</text>
</comment>